<keyword evidence="6" id="KW-1185">Reference proteome</keyword>
<comment type="subcellular location">
    <subcellularLocation>
        <location evidence="1">Nucleus</location>
        <location evidence="1">Nucleolus</location>
    </subcellularLocation>
</comment>
<feature type="compositionally biased region" description="Basic and acidic residues" evidence="4">
    <location>
        <begin position="85"/>
        <end position="94"/>
    </location>
</feature>
<feature type="compositionally biased region" description="Basic and acidic residues" evidence="4">
    <location>
        <begin position="570"/>
        <end position="579"/>
    </location>
</feature>
<evidence type="ECO:0000313" key="5">
    <source>
        <dbReference type="EMBL" id="CAK9882563.1"/>
    </source>
</evidence>
<keyword evidence="3" id="KW-0539">Nucleus</keyword>
<organism evidence="5 6">
    <name type="scientific">Sphagnum jensenii</name>
    <dbReference type="NCBI Taxonomy" id="128206"/>
    <lineage>
        <taxon>Eukaryota</taxon>
        <taxon>Viridiplantae</taxon>
        <taxon>Streptophyta</taxon>
        <taxon>Embryophyta</taxon>
        <taxon>Bryophyta</taxon>
        <taxon>Sphagnophytina</taxon>
        <taxon>Sphagnopsida</taxon>
        <taxon>Sphagnales</taxon>
        <taxon>Sphagnaceae</taxon>
        <taxon>Sphagnum</taxon>
    </lineage>
</organism>
<feature type="compositionally biased region" description="Basic and acidic residues" evidence="4">
    <location>
        <begin position="149"/>
        <end position="165"/>
    </location>
</feature>
<sequence>MVGRKAGPRGHGSMNKKQQQKKMQKKDSGGRSNGKKVGPQLASSLLKELKGDGDGRRKQSKEEEEDDSILPGDVYEYEEQLPEEEAGKNRRYDSVDQLDYELPSDFETTTIFAESDEEGEEEKDDDEEEEEEEDAEKKHQNMLQAVTRKASEARQEKASKRKEVMLSESYPESEFNLNPGGKGSVTTVQGISVEELMGSLHETAGFGALRKRMQQLEKRGAPVHPPLPKAMQEKVERKVGYEKTRDEITKWQPQVKMNREARTLFFNQKEEVVPSSTAALAAKFTPTTDMEKEIASVLSESKLGDVKAVEAAEALELNKLTVEEVRERQQRLAKMRSLLFQHEAKAKRVRNIKSKTFHRLQKDHKHRAEDTDAEAVKDAALKQEVKRAEERMTLKHKNTSRWAKRILKRGLKEHEDGSREAIAEQLRTHSMLTRKIQSVKMSSSSEESSSEEEGDEGDEGLAVGGKTRARLLAKAKMATVLALQGDGEAEIPTTGLFALPFMTRAIERKRKESQDEALAVLEQLEEAERGDAVFDKNINVGRAEDDKAWGTSHSGRLGFGDMSTPAMNPNKREKSRDGEDSMDEFDSDANLSDDEEDKIDGLQAWQRFNRMEKSTSNPLPEKEMSVAEVQSVVIGEEDQQVEEVEIFLYIPDLNWLTLATSSGKKKLNGKKSKMVAPLNPAEINAQIRTLQGSEEEEGEDGANDQGMKLLNKTMSQEELIRQAFAGDDVEAEFVETKARALDEEVPRVEGPVSLPGWGQWTHIQQKKGQPAWILKEQESLKNKRDAALSRRKDAKLQFVMISEKMDKKASKFCASKVPFPYRSREVFERTIEMPIGRDYNTDKSTRDMTRPSEIKKAGVVIEPLKLNMSIVKNAKLDVLSHVVKRRRERDSGNKASSNQLGKKIRT</sequence>
<dbReference type="Proteomes" id="UP001497522">
    <property type="component" value="Chromosome 9"/>
</dbReference>
<evidence type="ECO:0000256" key="2">
    <source>
        <dbReference type="ARBA" id="ARBA00022553"/>
    </source>
</evidence>
<reference evidence="5" key="1">
    <citation type="submission" date="2024-03" db="EMBL/GenBank/DDBJ databases">
        <authorList>
            <consortium name="ELIXIR-Norway"/>
            <consortium name="Elixir Norway"/>
        </authorList>
    </citation>
    <scope>NUCLEOTIDE SEQUENCE</scope>
</reference>
<name>A0ABP1C159_9BRYO</name>
<feature type="region of interest" description="Disordered" evidence="4">
    <location>
        <begin position="1"/>
        <end position="183"/>
    </location>
</feature>
<feature type="compositionally biased region" description="Acidic residues" evidence="4">
    <location>
        <begin position="580"/>
        <end position="597"/>
    </location>
</feature>
<evidence type="ECO:0000256" key="1">
    <source>
        <dbReference type="ARBA" id="ARBA00004604"/>
    </source>
</evidence>
<evidence type="ECO:0008006" key="7">
    <source>
        <dbReference type="Google" id="ProtNLM"/>
    </source>
</evidence>
<feature type="compositionally biased region" description="Basic and acidic residues" evidence="4">
    <location>
        <begin position="231"/>
        <end position="241"/>
    </location>
</feature>
<accession>A0ABP1C159</accession>
<evidence type="ECO:0000256" key="3">
    <source>
        <dbReference type="ARBA" id="ARBA00023242"/>
    </source>
</evidence>
<feature type="region of interest" description="Disordered" evidence="4">
    <location>
        <begin position="218"/>
        <end position="241"/>
    </location>
</feature>
<proteinExistence type="predicted"/>
<feature type="compositionally biased region" description="Acidic residues" evidence="4">
    <location>
        <begin position="114"/>
        <end position="134"/>
    </location>
</feature>
<keyword evidence="2" id="KW-0597">Phosphoprotein</keyword>
<dbReference type="Pfam" id="PF04615">
    <property type="entry name" value="Utp14"/>
    <property type="match status" value="1"/>
</dbReference>
<feature type="compositionally biased region" description="Basic and acidic residues" evidence="4">
    <location>
        <begin position="47"/>
        <end position="61"/>
    </location>
</feature>
<dbReference type="PANTHER" id="PTHR14150">
    <property type="entry name" value="U3 SMALL NUCLEOLAR RNA-ASSOCIATED PROTEIN 14"/>
    <property type="match status" value="1"/>
</dbReference>
<dbReference type="InterPro" id="IPR006709">
    <property type="entry name" value="SSU_processome_Utp14"/>
</dbReference>
<gene>
    <name evidence="5" type="ORF">CSSPJE1EN2_LOCUS23814</name>
</gene>
<feature type="compositionally biased region" description="Polar residues" evidence="4">
    <location>
        <begin position="428"/>
        <end position="441"/>
    </location>
</feature>
<evidence type="ECO:0000256" key="4">
    <source>
        <dbReference type="SAM" id="MobiDB-lite"/>
    </source>
</evidence>
<feature type="compositionally biased region" description="Acidic residues" evidence="4">
    <location>
        <begin position="448"/>
        <end position="459"/>
    </location>
</feature>
<dbReference type="EMBL" id="OZ023710">
    <property type="protein sequence ID" value="CAK9882563.1"/>
    <property type="molecule type" value="Genomic_DNA"/>
</dbReference>
<feature type="region of interest" description="Disordered" evidence="4">
    <location>
        <begin position="426"/>
        <end position="462"/>
    </location>
</feature>
<feature type="region of interest" description="Disordered" evidence="4">
    <location>
        <begin position="547"/>
        <end position="597"/>
    </location>
</feature>
<protein>
    <recommendedName>
        <fullName evidence="7">U3 small nucleolar RNA-associated protein 14</fullName>
    </recommendedName>
</protein>
<evidence type="ECO:0000313" key="6">
    <source>
        <dbReference type="Proteomes" id="UP001497522"/>
    </source>
</evidence>
<feature type="compositionally biased region" description="Acidic residues" evidence="4">
    <location>
        <begin position="75"/>
        <end position="84"/>
    </location>
</feature>
<feature type="region of interest" description="Disordered" evidence="4">
    <location>
        <begin position="884"/>
        <end position="906"/>
    </location>
</feature>
<dbReference type="PANTHER" id="PTHR14150:SF12">
    <property type="entry name" value="U3 SMALL NUCLEOLAR RNA-ASSOCIATED PROTEIN 14 HOMOLOG A"/>
    <property type="match status" value="1"/>
</dbReference>